<dbReference type="EMBL" id="JH712066">
    <property type="protein sequence ID" value="EFO20418.1"/>
    <property type="molecule type" value="Genomic_DNA"/>
</dbReference>
<sequence>MLAYAKWFFVRKYRRIRRFSMVLRRAHFFDLLQTLMISATVGQRKEFSFLARGRRCVESYDRVLLDGAEVYPRVKHPICKCHQIITPLRHSKIGGRQQQVAPGNLYETVCGYGDDDCRQLSSRWATEPHP</sequence>
<organism evidence="1">
    <name type="scientific">Loa loa</name>
    <name type="common">Eye worm</name>
    <name type="synonym">Filaria loa</name>
    <dbReference type="NCBI Taxonomy" id="7209"/>
    <lineage>
        <taxon>Eukaryota</taxon>
        <taxon>Metazoa</taxon>
        <taxon>Ecdysozoa</taxon>
        <taxon>Nematoda</taxon>
        <taxon>Chromadorea</taxon>
        <taxon>Rhabditida</taxon>
        <taxon>Spirurina</taxon>
        <taxon>Spiruromorpha</taxon>
        <taxon>Filarioidea</taxon>
        <taxon>Onchocercidae</taxon>
        <taxon>Loa</taxon>
    </lineage>
</organism>
<dbReference type="KEGG" id="loa:LOAG_08074"/>
<dbReference type="CTD" id="9945497"/>
<dbReference type="GeneID" id="9945497"/>
<dbReference type="InParanoid" id="A0A1S0TUZ0"/>
<name>A0A1S0TUZ0_LOALO</name>
<accession>A0A1S0TUZ0</accession>
<evidence type="ECO:0000313" key="1">
    <source>
        <dbReference type="EMBL" id="EFO20418.1"/>
    </source>
</evidence>
<protein>
    <submittedName>
        <fullName evidence="1">Uncharacterized protein</fullName>
    </submittedName>
</protein>
<proteinExistence type="predicted"/>
<gene>
    <name evidence="1" type="ORF">LOAG_08074</name>
</gene>
<dbReference type="AlphaFoldDB" id="A0A1S0TUZ0"/>
<reference evidence="1" key="1">
    <citation type="submission" date="2012-04" db="EMBL/GenBank/DDBJ databases">
        <title>The Genome Sequence of Loa loa.</title>
        <authorList>
            <consortium name="The Broad Institute Genome Sequencing Platform"/>
            <consortium name="Broad Institute Genome Sequencing Center for Infectious Disease"/>
            <person name="Nutman T.B."/>
            <person name="Fink D.L."/>
            <person name="Russ C."/>
            <person name="Young S."/>
            <person name="Zeng Q."/>
            <person name="Gargeya S."/>
            <person name="Alvarado L."/>
            <person name="Berlin A."/>
            <person name="Chapman S.B."/>
            <person name="Chen Z."/>
            <person name="Freedman E."/>
            <person name="Gellesch M."/>
            <person name="Goldberg J."/>
            <person name="Griggs A."/>
            <person name="Gujja S."/>
            <person name="Heilman E.R."/>
            <person name="Heiman D."/>
            <person name="Howarth C."/>
            <person name="Mehta T."/>
            <person name="Neiman D."/>
            <person name="Pearson M."/>
            <person name="Roberts A."/>
            <person name="Saif S."/>
            <person name="Shea T."/>
            <person name="Shenoy N."/>
            <person name="Sisk P."/>
            <person name="Stolte C."/>
            <person name="Sykes S."/>
            <person name="White J."/>
            <person name="Yandava C."/>
            <person name="Haas B."/>
            <person name="Henn M.R."/>
            <person name="Nusbaum C."/>
            <person name="Birren B."/>
        </authorList>
    </citation>
    <scope>NUCLEOTIDE SEQUENCE [LARGE SCALE GENOMIC DNA]</scope>
</reference>
<dbReference type="RefSeq" id="XP_003143654.1">
    <property type="nucleotide sequence ID" value="XM_003143606.1"/>
</dbReference>